<evidence type="ECO:0000313" key="3">
    <source>
        <dbReference type="Proteomes" id="UP000008974"/>
    </source>
</evidence>
<dbReference type="EMBL" id="ACVC01000054">
    <property type="protein sequence ID" value="EFO64968.1"/>
    <property type="molecule type" value="Genomic_DNA"/>
</dbReference>
<dbReference type="Proteomes" id="UP000008974">
    <property type="component" value="Unassembled WGS sequence"/>
</dbReference>
<reference evidence="2 3" key="1">
    <citation type="journal article" date="2010" name="BMC Genomics">
        <title>Genome analysis and comparative genomics of a Giardia intestinalis assemblage E isolate.</title>
        <authorList>
            <person name="Jerlstrom-Hultqvist J."/>
            <person name="Franzen O."/>
            <person name="Ankarklev J."/>
            <person name="Xu F."/>
            <person name="Nohynkova E."/>
            <person name="Andersson J.O."/>
            <person name="Svard S.G."/>
            <person name="Andersson B."/>
        </authorList>
    </citation>
    <scope>NUCLEOTIDE SEQUENCE [LARGE SCALE GENOMIC DNA]</scope>
    <source>
        <strain evidence="2 3">P15</strain>
    </source>
</reference>
<feature type="compositionally biased region" description="Low complexity" evidence="1">
    <location>
        <begin position="129"/>
        <end position="142"/>
    </location>
</feature>
<feature type="compositionally biased region" description="Basic and acidic residues" evidence="1">
    <location>
        <begin position="105"/>
        <end position="124"/>
    </location>
</feature>
<dbReference type="AlphaFoldDB" id="E1EXY4"/>
<sequence>MAINYTHTPKVDSCEHTDVYKPTIFMTDTLPPSHESPKELSGRRSVRFSSIETTLPANRSSLLTAPHAAEPHTVQRVPRTAQHRRVEGFSTMSLQRPKSTLSTSSEKRPIAESTDLRTMPDEGRYFPASSSSTSDSKVSRISCANQISQASRSEDTRIDSSFSSTSNKLQHRTSSTRPNPLLDGSIPQPEYSAKISAEQEIPLSQFYVVKVLQAEYVLLLLRSERLQKYRAFCALTYNLLLKTLRNKTASIRTEALKVAYSELAKSLTAANAALQEISKKTLATITPSTLKQLNTLNDAVEACTATRLRGLSLVPANECTERLSELLGATDEFLEHISPVEADVAIDSAKGITAELVSHLCRSTARLQALVYEAALLGHRKKP</sequence>
<protein>
    <submittedName>
        <fullName evidence="2">Uncharacterized protein</fullName>
    </submittedName>
</protein>
<organism evidence="2 3">
    <name type="scientific">Giardia intestinalis (strain P15)</name>
    <name type="common">Giardia lamblia</name>
    <dbReference type="NCBI Taxonomy" id="658858"/>
    <lineage>
        <taxon>Eukaryota</taxon>
        <taxon>Metamonada</taxon>
        <taxon>Diplomonadida</taxon>
        <taxon>Hexamitidae</taxon>
        <taxon>Giardiinae</taxon>
        <taxon>Giardia</taxon>
    </lineage>
</organism>
<feature type="compositionally biased region" description="Polar residues" evidence="1">
    <location>
        <begin position="90"/>
        <end position="104"/>
    </location>
</feature>
<dbReference type="VEuPathDB" id="GiardiaDB:GLP15_769"/>
<proteinExistence type="predicted"/>
<feature type="compositionally biased region" description="Polar residues" evidence="1">
    <location>
        <begin position="159"/>
        <end position="178"/>
    </location>
</feature>
<name>E1EXY4_GIAIA</name>
<accession>E1EXY4</accession>
<evidence type="ECO:0000313" key="2">
    <source>
        <dbReference type="EMBL" id="EFO64968.1"/>
    </source>
</evidence>
<comment type="caution">
    <text evidence="2">The sequence shown here is derived from an EMBL/GenBank/DDBJ whole genome shotgun (WGS) entry which is preliminary data.</text>
</comment>
<dbReference type="OrthoDB" id="10259329at2759"/>
<dbReference type="OMA" id="KYRAFCA"/>
<feature type="region of interest" description="Disordered" evidence="1">
    <location>
        <begin position="67"/>
        <end position="187"/>
    </location>
</feature>
<evidence type="ECO:0000256" key="1">
    <source>
        <dbReference type="SAM" id="MobiDB-lite"/>
    </source>
</evidence>
<gene>
    <name evidence="2" type="ORF">GLP15_769</name>
</gene>